<dbReference type="KEGG" id="bnn:FOA43_003691"/>
<sequence length="232" mass="25561">MTDKETSTNNNKNGNSAEPASLQDQINQLKAQLSKQRKVLTQTAEQLLSLQLQQSRQQLSAIPNPDPKSVLAAQSSRGSTTTTTTTADTTDFATNEDLVQLVGELQGQLTILEKRSINRVTNSQLTEDLDAVLPMPNADGAPATDALHYPATLKDFKELSADALLDLCSFYELLPETAEEEAIMRAFMTGKIESPNVPLGQFKPKAEDYSKETISQLYEELRKFIGLAYKHN</sequence>
<proteinExistence type="predicted"/>
<reference evidence="2" key="1">
    <citation type="submission" date="2020-10" db="EMBL/GenBank/DDBJ databases">
        <authorList>
            <person name="Roach M.J.R."/>
        </authorList>
    </citation>
    <scope>NUCLEOTIDE SEQUENCE</scope>
    <source>
        <strain evidence="2">CBS 1945</strain>
    </source>
</reference>
<dbReference type="InterPro" id="IPR012917">
    <property type="entry name" value="DUF3294"/>
</dbReference>
<evidence type="ECO:0000313" key="3">
    <source>
        <dbReference type="Proteomes" id="UP000662931"/>
    </source>
</evidence>
<accession>A0A875S7Q6</accession>
<dbReference type="Pfam" id="PF07957">
    <property type="entry name" value="DUF3294"/>
    <property type="match status" value="1"/>
</dbReference>
<dbReference type="GeneID" id="62197091"/>
<protein>
    <submittedName>
        <fullName evidence="2">Uncharacterized protein</fullName>
    </submittedName>
</protein>
<gene>
    <name evidence="2" type="ORF">FOA43_003691</name>
</gene>
<dbReference type="OrthoDB" id="4076200at2759"/>
<evidence type="ECO:0000313" key="2">
    <source>
        <dbReference type="EMBL" id="QPG76305.1"/>
    </source>
</evidence>
<dbReference type="AlphaFoldDB" id="A0A875S7Q6"/>
<feature type="region of interest" description="Disordered" evidence="1">
    <location>
        <begin position="58"/>
        <end position="87"/>
    </location>
</feature>
<dbReference type="RefSeq" id="XP_038779870.1">
    <property type="nucleotide sequence ID" value="XM_038923942.1"/>
</dbReference>
<feature type="region of interest" description="Disordered" evidence="1">
    <location>
        <begin position="1"/>
        <end position="23"/>
    </location>
</feature>
<keyword evidence="3" id="KW-1185">Reference proteome</keyword>
<evidence type="ECO:0000256" key="1">
    <source>
        <dbReference type="SAM" id="MobiDB-lite"/>
    </source>
</evidence>
<dbReference type="Proteomes" id="UP000662931">
    <property type="component" value="Chromosome 4"/>
</dbReference>
<name>A0A875S7Q6_EENNA</name>
<organism evidence="2 3">
    <name type="scientific">Eeniella nana</name>
    <name type="common">Yeast</name>
    <name type="synonym">Brettanomyces nanus</name>
    <dbReference type="NCBI Taxonomy" id="13502"/>
    <lineage>
        <taxon>Eukaryota</taxon>
        <taxon>Fungi</taxon>
        <taxon>Dikarya</taxon>
        <taxon>Ascomycota</taxon>
        <taxon>Saccharomycotina</taxon>
        <taxon>Pichiomycetes</taxon>
        <taxon>Pichiales</taxon>
        <taxon>Pichiaceae</taxon>
        <taxon>Brettanomyces</taxon>
    </lineage>
</organism>
<dbReference type="EMBL" id="CP064815">
    <property type="protein sequence ID" value="QPG76305.1"/>
    <property type="molecule type" value="Genomic_DNA"/>
</dbReference>
<feature type="compositionally biased region" description="Polar residues" evidence="1">
    <location>
        <begin position="7"/>
        <end position="23"/>
    </location>
</feature>